<protein>
    <recommendedName>
        <fullName evidence="5">Peptidase M10 metallopeptidase domain-containing protein</fullName>
    </recommendedName>
</protein>
<dbReference type="STRING" id="1225564.AA309_25535"/>
<dbReference type="Proteomes" id="UP000035489">
    <property type="component" value="Unassembled WGS sequence"/>
</dbReference>
<dbReference type="InterPro" id="IPR001818">
    <property type="entry name" value="Pept_M10_metallopeptidase"/>
</dbReference>
<proteinExistence type="predicted"/>
<keyword evidence="7" id="KW-1185">Reference proteome</keyword>
<name>A0A0H1R6K5_9HYPH</name>
<dbReference type="InterPro" id="IPR024079">
    <property type="entry name" value="MetalloPept_cat_dom_sf"/>
</dbReference>
<dbReference type="GO" id="GO:0008270">
    <property type="term" value="F:zinc ion binding"/>
    <property type="evidence" value="ECO:0007669"/>
    <property type="project" value="InterPro"/>
</dbReference>
<evidence type="ECO:0000256" key="3">
    <source>
        <dbReference type="ARBA" id="ARBA00022801"/>
    </source>
</evidence>
<keyword evidence="4" id="KW-0862">Zinc</keyword>
<reference evidence="6 7" key="1">
    <citation type="submission" date="2015-05" db="EMBL/GenBank/DDBJ databases">
        <title>Draft genome sequence of Microvirga vignae strain BR3299, a novel nitrogen fixing bacteria isolated from Brazil semi-aired region.</title>
        <authorList>
            <person name="Zilli J.E."/>
            <person name="Passos S.R."/>
            <person name="Leite J."/>
            <person name="Baldani J.I."/>
            <person name="Xavier G.R."/>
            <person name="Rumjaneck N.G."/>
            <person name="Simoes-Araujo J.L."/>
        </authorList>
    </citation>
    <scope>NUCLEOTIDE SEQUENCE [LARGE SCALE GENOMIC DNA]</scope>
    <source>
        <strain evidence="6 7">BR3299</strain>
    </source>
</reference>
<sequence length="280" mass="31401">MWHWNNVKRSAFDFFVMRDTDGTHNQWNGRSEVYLDNSLSLPTLAVTIVRYHCFWFFGWHYELDETDMGFNNNVTWNLNPLDYSNLGLPFSFEGVALHELGHALGLNHEDRWLATLNSNYPAAGTMGHWREWDPTGDDREGARFMYPDRTSEVDIAGSVFTSIGGGSSALVTSPVSAARGSTIRIQFTFSNLSTSTQTFDIGFYLSSNDFISKFDRLLGTNSGAWGNPGFTGSFFRSLTIPADVAPGQYWLGFIVDNAEGVGEANEVNNNMEMPRPIQIN</sequence>
<dbReference type="SUPFAM" id="SSF55486">
    <property type="entry name" value="Metalloproteases ('zincins'), catalytic domain"/>
    <property type="match status" value="1"/>
</dbReference>
<evidence type="ECO:0000313" key="6">
    <source>
        <dbReference type="EMBL" id="KLK90446.1"/>
    </source>
</evidence>
<keyword evidence="3" id="KW-0378">Hydrolase</keyword>
<feature type="domain" description="Peptidase M10 metallopeptidase" evidence="5">
    <location>
        <begin position="67"/>
        <end position="146"/>
    </location>
</feature>
<evidence type="ECO:0000313" key="7">
    <source>
        <dbReference type="Proteomes" id="UP000035489"/>
    </source>
</evidence>
<evidence type="ECO:0000256" key="1">
    <source>
        <dbReference type="ARBA" id="ARBA00022670"/>
    </source>
</evidence>
<dbReference type="AlphaFoldDB" id="A0A0H1R6K5"/>
<organism evidence="6 7">
    <name type="scientific">Microvirga vignae</name>
    <dbReference type="NCBI Taxonomy" id="1225564"/>
    <lineage>
        <taxon>Bacteria</taxon>
        <taxon>Pseudomonadati</taxon>
        <taxon>Pseudomonadota</taxon>
        <taxon>Alphaproteobacteria</taxon>
        <taxon>Hyphomicrobiales</taxon>
        <taxon>Methylobacteriaceae</taxon>
        <taxon>Microvirga</taxon>
    </lineage>
</organism>
<accession>A0A0H1R6K5</accession>
<dbReference type="Pfam" id="PF00413">
    <property type="entry name" value="Peptidase_M10"/>
    <property type="match status" value="1"/>
</dbReference>
<dbReference type="InterPro" id="IPR013783">
    <property type="entry name" value="Ig-like_fold"/>
</dbReference>
<keyword evidence="1" id="KW-0645">Protease</keyword>
<comment type="caution">
    <text evidence="6">The sequence shown here is derived from an EMBL/GenBank/DDBJ whole genome shotgun (WGS) entry which is preliminary data.</text>
</comment>
<dbReference type="Gene3D" id="2.60.40.10">
    <property type="entry name" value="Immunoglobulins"/>
    <property type="match status" value="1"/>
</dbReference>
<dbReference type="GO" id="GO:0004222">
    <property type="term" value="F:metalloendopeptidase activity"/>
    <property type="evidence" value="ECO:0007669"/>
    <property type="project" value="InterPro"/>
</dbReference>
<gene>
    <name evidence="6" type="ORF">AA309_25535</name>
</gene>
<evidence type="ECO:0000259" key="5">
    <source>
        <dbReference type="Pfam" id="PF00413"/>
    </source>
</evidence>
<dbReference type="Gene3D" id="3.40.390.10">
    <property type="entry name" value="Collagenase (Catalytic Domain)"/>
    <property type="match status" value="1"/>
</dbReference>
<dbReference type="PATRIC" id="fig|1225564.3.peg.6672"/>
<evidence type="ECO:0000256" key="2">
    <source>
        <dbReference type="ARBA" id="ARBA00022723"/>
    </source>
</evidence>
<dbReference type="GO" id="GO:0031012">
    <property type="term" value="C:extracellular matrix"/>
    <property type="evidence" value="ECO:0007669"/>
    <property type="project" value="InterPro"/>
</dbReference>
<evidence type="ECO:0000256" key="4">
    <source>
        <dbReference type="ARBA" id="ARBA00022833"/>
    </source>
</evidence>
<keyword evidence="2" id="KW-0479">Metal-binding</keyword>
<dbReference type="EMBL" id="LCYG01000084">
    <property type="protein sequence ID" value="KLK90446.1"/>
    <property type="molecule type" value="Genomic_DNA"/>
</dbReference>
<dbReference type="GO" id="GO:0006508">
    <property type="term" value="P:proteolysis"/>
    <property type="evidence" value="ECO:0007669"/>
    <property type="project" value="UniProtKB-KW"/>
</dbReference>